<evidence type="ECO:0000256" key="4">
    <source>
        <dbReference type="SAM" id="Coils"/>
    </source>
</evidence>
<keyword evidence="2" id="KW-0677">Repeat</keyword>
<dbReference type="PANTHER" id="PTHR44414:SF1">
    <property type="entry name" value="PROTEIN NEDD1"/>
    <property type="match status" value="1"/>
</dbReference>
<feature type="coiled-coil region" evidence="4">
    <location>
        <begin position="375"/>
        <end position="402"/>
    </location>
</feature>
<proteinExistence type="predicted"/>
<sequence>MGELLLASCAEEVAVHVLSGDLSTVARETTDILAGDAGGRRIAAGARPTAVDIDPRGIVVCIGREDGSATLWRVDTKASLGDLPAPVDQRGAIYGVAFASSPRNLATAAEDGVLRIWDLKLMTVAQSFNAFATPATCLSFSADFTRLAAGSTSGDLTVFNLQTNKRTALLKAPTEENNGAQRQAAPLRAIHFNPFRRDIIATCSDAGSVYVWDAMTLTQQASFPRAHRAAASDVAFSPVNRTLLISVGLDGVLLMLDAARSSCVRKWKLDRALTSVSFTHSGTRVAVGTSTGQILLGSLRELRVVNEIDAHVPTPTAIKTSFAHAHAGAPPAEWMAKMEALVDDVRQDVREDVQNVQLEMMRQFRLQMTDIKQTLDTYTSKFADLIEENNRLRAENTRLRNLF</sequence>
<dbReference type="PROSITE" id="PS50082">
    <property type="entry name" value="WD_REPEATS_2"/>
    <property type="match status" value="1"/>
</dbReference>
<feature type="repeat" description="WD" evidence="3">
    <location>
        <begin position="86"/>
        <end position="127"/>
    </location>
</feature>
<dbReference type="GO" id="GO:0000922">
    <property type="term" value="C:spindle pole"/>
    <property type="evidence" value="ECO:0007669"/>
    <property type="project" value="TreeGrafter"/>
</dbReference>
<protein>
    <submittedName>
        <fullName evidence="5">Protein NEDD1</fullName>
    </submittedName>
</protein>
<dbReference type="PROSITE" id="PS00678">
    <property type="entry name" value="WD_REPEATS_1"/>
    <property type="match status" value="1"/>
</dbReference>
<dbReference type="GO" id="GO:0036064">
    <property type="term" value="C:ciliary basal body"/>
    <property type="evidence" value="ECO:0007669"/>
    <property type="project" value="TreeGrafter"/>
</dbReference>
<dbReference type="InterPro" id="IPR036322">
    <property type="entry name" value="WD40_repeat_dom_sf"/>
</dbReference>
<evidence type="ECO:0000313" key="5">
    <source>
        <dbReference type="EMBL" id="GBG28691.1"/>
    </source>
</evidence>
<keyword evidence="4" id="KW-0175">Coiled coil</keyword>
<dbReference type="GO" id="GO:0000278">
    <property type="term" value="P:mitotic cell cycle"/>
    <property type="evidence" value="ECO:0007669"/>
    <property type="project" value="TreeGrafter"/>
</dbReference>
<dbReference type="Proteomes" id="UP000241890">
    <property type="component" value="Unassembled WGS sequence"/>
</dbReference>
<comment type="caution">
    <text evidence="5">The sequence shown here is derived from an EMBL/GenBank/DDBJ whole genome shotgun (WGS) entry which is preliminary data.</text>
</comment>
<dbReference type="EMBL" id="BEYU01000046">
    <property type="protein sequence ID" value="GBG28691.1"/>
    <property type="molecule type" value="Genomic_DNA"/>
</dbReference>
<dbReference type="GO" id="GO:0005814">
    <property type="term" value="C:centriole"/>
    <property type="evidence" value="ECO:0007669"/>
    <property type="project" value="TreeGrafter"/>
</dbReference>
<dbReference type="GO" id="GO:0007020">
    <property type="term" value="P:microtubule nucleation"/>
    <property type="evidence" value="ECO:0007669"/>
    <property type="project" value="TreeGrafter"/>
</dbReference>
<dbReference type="Pfam" id="PF00400">
    <property type="entry name" value="WD40"/>
    <property type="match status" value="1"/>
</dbReference>
<dbReference type="SUPFAM" id="SSF50978">
    <property type="entry name" value="WD40 repeat-like"/>
    <property type="match status" value="1"/>
</dbReference>
<dbReference type="Gene3D" id="2.130.10.10">
    <property type="entry name" value="YVTN repeat-like/Quinoprotein amine dehydrogenase"/>
    <property type="match status" value="2"/>
</dbReference>
<dbReference type="PANTHER" id="PTHR44414">
    <property type="entry name" value="PROTEIN NEDD1"/>
    <property type="match status" value="1"/>
</dbReference>
<keyword evidence="1 3" id="KW-0853">WD repeat</keyword>
<evidence type="ECO:0000313" key="6">
    <source>
        <dbReference type="Proteomes" id="UP000241890"/>
    </source>
</evidence>
<keyword evidence="6" id="KW-1185">Reference proteome</keyword>
<dbReference type="GO" id="GO:0043015">
    <property type="term" value="F:gamma-tubulin binding"/>
    <property type="evidence" value="ECO:0007669"/>
    <property type="project" value="TreeGrafter"/>
</dbReference>
<dbReference type="InParanoid" id="A0A2R5GK84"/>
<name>A0A2R5GK84_9STRA</name>
<reference evidence="5 6" key="1">
    <citation type="submission" date="2017-12" db="EMBL/GenBank/DDBJ databases">
        <title>Sequencing, de novo assembly and annotation of complete genome of a new Thraustochytrid species, strain FCC1311.</title>
        <authorList>
            <person name="Sedici K."/>
            <person name="Godart F."/>
            <person name="Aiese Cigliano R."/>
            <person name="Sanseverino W."/>
            <person name="Barakat M."/>
            <person name="Ortet P."/>
            <person name="Marechal E."/>
            <person name="Cagnac O."/>
            <person name="Amato A."/>
        </authorList>
    </citation>
    <scope>NUCLEOTIDE SEQUENCE [LARGE SCALE GENOMIC DNA]</scope>
</reference>
<evidence type="ECO:0000256" key="1">
    <source>
        <dbReference type="ARBA" id="ARBA00022574"/>
    </source>
</evidence>
<dbReference type="InterPro" id="IPR015943">
    <property type="entry name" value="WD40/YVTN_repeat-like_dom_sf"/>
</dbReference>
<dbReference type="GO" id="GO:0005813">
    <property type="term" value="C:centrosome"/>
    <property type="evidence" value="ECO:0007669"/>
    <property type="project" value="TreeGrafter"/>
</dbReference>
<dbReference type="AlphaFoldDB" id="A0A2R5GK84"/>
<dbReference type="SMART" id="SM00320">
    <property type="entry name" value="WD40"/>
    <property type="match status" value="5"/>
</dbReference>
<dbReference type="OrthoDB" id="1602884at2759"/>
<dbReference type="InterPro" id="IPR052818">
    <property type="entry name" value="NEDD1_Spindle_Assembly"/>
</dbReference>
<dbReference type="InterPro" id="IPR019775">
    <property type="entry name" value="WD40_repeat_CS"/>
</dbReference>
<evidence type="ECO:0000256" key="2">
    <source>
        <dbReference type="ARBA" id="ARBA00022737"/>
    </source>
</evidence>
<organism evidence="5 6">
    <name type="scientific">Hondaea fermentalgiana</name>
    <dbReference type="NCBI Taxonomy" id="2315210"/>
    <lineage>
        <taxon>Eukaryota</taxon>
        <taxon>Sar</taxon>
        <taxon>Stramenopiles</taxon>
        <taxon>Bigyra</taxon>
        <taxon>Labyrinthulomycetes</taxon>
        <taxon>Thraustochytrida</taxon>
        <taxon>Thraustochytriidae</taxon>
        <taxon>Hondaea</taxon>
    </lineage>
</organism>
<dbReference type="GO" id="GO:0005737">
    <property type="term" value="C:cytoplasm"/>
    <property type="evidence" value="ECO:0007669"/>
    <property type="project" value="TreeGrafter"/>
</dbReference>
<dbReference type="PROSITE" id="PS50294">
    <property type="entry name" value="WD_REPEATS_REGION"/>
    <property type="match status" value="1"/>
</dbReference>
<dbReference type="InterPro" id="IPR001680">
    <property type="entry name" value="WD40_rpt"/>
</dbReference>
<accession>A0A2R5GK84</accession>
<evidence type="ECO:0000256" key="3">
    <source>
        <dbReference type="PROSITE-ProRule" id="PRU00221"/>
    </source>
</evidence>
<gene>
    <name evidence="5" type="ORF">FCC1311_049122</name>
</gene>